<feature type="region of interest" description="Disordered" evidence="1">
    <location>
        <begin position="1"/>
        <end position="67"/>
    </location>
</feature>
<protein>
    <submittedName>
        <fullName evidence="2">Uncharacterized protein</fullName>
    </submittedName>
</protein>
<keyword evidence="3" id="KW-1185">Reference proteome</keyword>
<sequence length="67" mass="6859">EEGVIITGDDIAKVSPQKERKDSSELDEDLPASEAKDTAGTKGASDAHMSKGKEAAVSDTAEVVTAA</sequence>
<evidence type="ECO:0000256" key="1">
    <source>
        <dbReference type="SAM" id="MobiDB-lite"/>
    </source>
</evidence>
<accession>A0A392TNS3</accession>
<feature type="non-terminal residue" evidence="2">
    <location>
        <position position="67"/>
    </location>
</feature>
<feature type="compositionally biased region" description="Basic and acidic residues" evidence="1">
    <location>
        <begin position="10"/>
        <end position="24"/>
    </location>
</feature>
<proteinExistence type="predicted"/>
<evidence type="ECO:0000313" key="3">
    <source>
        <dbReference type="Proteomes" id="UP000265520"/>
    </source>
</evidence>
<feature type="non-terminal residue" evidence="2">
    <location>
        <position position="1"/>
    </location>
</feature>
<dbReference type="EMBL" id="LXQA010625961">
    <property type="protein sequence ID" value="MCI62819.1"/>
    <property type="molecule type" value="Genomic_DNA"/>
</dbReference>
<name>A0A392TNS3_9FABA</name>
<comment type="caution">
    <text evidence="2">The sequence shown here is derived from an EMBL/GenBank/DDBJ whole genome shotgun (WGS) entry which is preliminary data.</text>
</comment>
<organism evidence="2 3">
    <name type="scientific">Trifolium medium</name>
    <dbReference type="NCBI Taxonomy" id="97028"/>
    <lineage>
        <taxon>Eukaryota</taxon>
        <taxon>Viridiplantae</taxon>
        <taxon>Streptophyta</taxon>
        <taxon>Embryophyta</taxon>
        <taxon>Tracheophyta</taxon>
        <taxon>Spermatophyta</taxon>
        <taxon>Magnoliopsida</taxon>
        <taxon>eudicotyledons</taxon>
        <taxon>Gunneridae</taxon>
        <taxon>Pentapetalae</taxon>
        <taxon>rosids</taxon>
        <taxon>fabids</taxon>
        <taxon>Fabales</taxon>
        <taxon>Fabaceae</taxon>
        <taxon>Papilionoideae</taxon>
        <taxon>50 kb inversion clade</taxon>
        <taxon>NPAAA clade</taxon>
        <taxon>Hologalegina</taxon>
        <taxon>IRL clade</taxon>
        <taxon>Trifolieae</taxon>
        <taxon>Trifolium</taxon>
    </lineage>
</organism>
<evidence type="ECO:0000313" key="2">
    <source>
        <dbReference type="EMBL" id="MCI62819.1"/>
    </source>
</evidence>
<dbReference type="Proteomes" id="UP000265520">
    <property type="component" value="Unassembled WGS sequence"/>
</dbReference>
<dbReference type="AlphaFoldDB" id="A0A392TNS3"/>
<reference evidence="2 3" key="1">
    <citation type="journal article" date="2018" name="Front. Plant Sci.">
        <title>Red Clover (Trifolium pratense) and Zigzag Clover (T. medium) - A Picture of Genomic Similarities and Differences.</title>
        <authorList>
            <person name="Dluhosova J."/>
            <person name="Istvanek J."/>
            <person name="Nedelnik J."/>
            <person name="Repkova J."/>
        </authorList>
    </citation>
    <scope>NUCLEOTIDE SEQUENCE [LARGE SCALE GENOMIC DNA]</scope>
    <source>
        <strain evidence="3">cv. 10/8</strain>
        <tissue evidence="2">Leaf</tissue>
    </source>
</reference>